<dbReference type="PANTHER" id="PTHR24114:SF2">
    <property type="entry name" value="F-BOX DOMAIN-CONTAINING PROTEIN-RELATED"/>
    <property type="match status" value="1"/>
</dbReference>
<feature type="region of interest" description="Disordered" evidence="2">
    <location>
        <begin position="315"/>
        <end position="337"/>
    </location>
</feature>
<dbReference type="InterPro" id="IPR028011">
    <property type="entry name" value="DUF4476"/>
</dbReference>
<feature type="region of interest" description="Disordered" evidence="2">
    <location>
        <begin position="1"/>
        <end position="21"/>
    </location>
</feature>
<protein>
    <recommendedName>
        <fullName evidence="3">DUF4476 domain-containing protein</fullName>
    </recommendedName>
</protein>
<dbReference type="Pfam" id="PF14771">
    <property type="entry name" value="DUF4476"/>
    <property type="match status" value="1"/>
</dbReference>
<evidence type="ECO:0000259" key="3">
    <source>
        <dbReference type="Pfam" id="PF14771"/>
    </source>
</evidence>
<dbReference type="SUPFAM" id="SSF52047">
    <property type="entry name" value="RNI-like"/>
    <property type="match status" value="1"/>
</dbReference>
<dbReference type="GO" id="GO:0005930">
    <property type="term" value="C:axoneme"/>
    <property type="evidence" value="ECO:0007669"/>
    <property type="project" value="UniProtKB-SubCell"/>
</dbReference>
<dbReference type="EMBL" id="LGRX02017391">
    <property type="protein sequence ID" value="KAK3260833.1"/>
    <property type="molecule type" value="Genomic_DNA"/>
</dbReference>
<dbReference type="SMART" id="SM00368">
    <property type="entry name" value="LRR_RI"/>
    <property type="match status" value="6"/>
</dbReference>
<evidence type="ECO:0000313" key="5">
    <source>
        <dbReference type="Proteomes" id="UP001190700"/>
    </source>
</evidence>
<evidence type="ECO:0000256" key="1">
    <source>
        <dbReference type="ARBA" id="ARBA00004430"/>
    </source>
</evidence>
<dbReference type="InterPro" id="IPR032675">
    <property type="entry name" value="LRR_dom_sf"/>
</dbReference>
<comment type="caution">
    <text evidence="4">The sequence shown here is derived from an EMBL/GenBank/DDBJ whole genome shotgun (WGS) entry which is preliminary data.</text>
</comment>
<dbReference type="Gene3D" id="3.80.10.10">
    <property type="entry name" value="Ribonuclease Inhibitor"/>
    <property type="match status" value="2"/>
</dbReference>
<dbReference type="InterPro" id="IPR052394">
    <property type="entry name" value="LRR-containing"/>
</dbReference>
<keyword evidence="5" id="KW-1185">Reference proteome</keyword>
<sequence length="1293" mass="144994">MPADDKVPQPPGQPLKRVSLASPLNRRPTIIVPEDDKVGLDMIYGKTFRPKTAPQTAAVLGRRNACMYEDGQFGQSGKAKLNQILGQKEALQGAVLIPSQEMVEKKLRQRAERLRKKEKLYLSREPLASTYTFSESGAQTTRESGPNGRRRLLMEVRSFNDNVRRIALAYIKDKENQFWDESKDRYRDLLTAEVDTLAPHLTGLEGPRNAKCFDSMNNKLLALARHNASRKISLELEQKRLSEWPLEKVMGAVAETYREGLQKEAHEVAVRERKERTELLRENRIKMLRKAGNVMKSAVDVVHIFQTEAADDIEWTAPTEKDEKLAKSDPGPHGIESALNEKLGVEVEKSFEDRELQRGVTAKTLKMLASSTVTRNGIYRLKSQQLKQSRRECVGEGGGAFAQWDASVRASELAGPAWQPLPPRTNVDGTCSEETSDDTAMLARLKDREYKGLVRDQDLKIQVGSAAYEAACINLGTLASSRVFEQIHNRVARLSHCGLAFKGATALAECLVNNAHVQELRVADNAFDEDAFVCLVKGIKQNKCIERLELSKNPGPGDRGIKELAVILNRYLHKMQILTELKLSSVNLTDRQVNELSKHLSQNRSVRTLDLSGNCIGDVGAGSLGVVFTENTTLRDVNLSWNNIKSPGAKVLAHGLKDSFSIHKFNISWNGLGDTGGGFFGEMMYTNNSIKELDMSYARVGVDACMVIAEGLKKNMRLEYLSLNGNPLGEEGGRLLMAAVEVSASLKHIGLQDSNFSGLKQFVSLKGKNPSSVQGYNMDLPDGHYQLDLGNPLHHAVVLELCHLENKQQQESIGCTGIKLNGRSLGNNGLLALGWPDSMPDKGNLELDFVSHHSSFRSADAIDEENLMKLETQLAGKLLSTRARMEMLAIFARSYYFECVQAGRLLQCLEFGKERIESACVLFARVVDAENLDVMIKGLTERERARFLDTLGSHRFFQARNATGHYALNLNAQVDWFVAAKIVELSRQEGEVLNWRNIKYNGMTYHMESCGPPEWKMRIPKSGLLTFDFTSYQHPNASEVATEAESDAIRDRLLKSRMQSRFSKAAEIRENYATQVSELRSQSMAYTLNADQAVKVVKMFPVSETRCEAAVVLYSRLAQWKIFWKVLQELDCIEQALVAERLGLGNVYNNSHNTGHWRLDLAHPEHYPIAKALVVIAQRDTKKQNWHNLVINGRRLKTNIVEGETMWSVLTTESFTPILEFDFVGPDLMDYLSKSAVGAASIASIKSKFESEEQQTNALVNEHVTREWWRRLRMMHPYWLDLDNPAGALLLCL</sequence>
<dbReference type="InterPro" id="IPR001611">
    <property type="entry name" value="Leu-rich_rpt"/>
</dbReference>
<reference evidence="4 5" key="1">
    <citation type="journal article" date="2015" name="Genome Biol. Evol.">
        <title>Comparative Genomics of a Bacterivorous Green Alga Reveals Evolutionary Causalities and Consequences of Phago-Mixotrophic Mode of Nutrition.</title>
        <authorList>
            <person name="Burns J.A."/>
            <person name="Paasch A."/>
            <person name="Narechania A."/>
            <person name="Kim E."/>
        </authorList>
    </citation>
    <scope>NUCLEOTIDE SEQUENCE [LARGE SCALE GENOMIC DNA]</scope>
    <source>
        <strain evidence="4 5">PLY_AMNH</strain>
    </source>
</reference>
<organism evidence="4 5">
    <name type="scientific">Cymbomonas tetramitiformis</name>
    <dbReference type="NCBI Taxonomy" id="36881"/>
    <lineage>
        <taxon>Eukaryota</taxon>
        <taxon>Viridiplantae</taxon>
        <taxon>Chlorophyta</taxon>
        <taxon>Pyramimonadophyceae</taxon>
        <taxon>Pyramimonadales</taxon>
        <taxon>Pyramimonadaceae</taxon>
        <taxon>Cymbomonas</taxon>
    </lineage>
</organism>
<evidence type="ECO:0000256" key="2">
    <source>
        <dbReference type="SAM" id="MobiDB-lite"/>
    </source>
</evidence>
<evidence type="ECO:0000313" key="4">
    <source>
        <dbReference type="EMBL" id="KAK3260833.1"/>
    </source>
</evidence>
<feature type="domain" description="DUF4476" evidence="3">
    <location>
        <begin position="869"/>
        <end position="941"/>
    </location>
</feature>
<comment type="subcellular location">
    <subcellularLocation>
        <location evidence="1">Cytoplasm</location>
        <location evidence="1">Cytoskeleton</location>
        <location evidence="1">Cilium axoneme</location>
    </subcellularLocation>
</comment>
<dbReference type="Pfam" id="PF13516">
    <property type="entry name" value="LRR_6"/>
    <property type="match status" value="3"/>
</dbReference>
<accession>A0AAE0FJP6</accession>
<gene>
    <name evidence="4" type="ORF">CYMTET_30231</name>
</gene>
<proteinExistence type="predicted"/>
<dbReference type="PANTHER" id="PTHR24114">
    <property type="entry name" value="LEUCINE RICH REPEAT FAMILY PROTEIN"/>
    <property type="match status" value="1"/>
</dbReference>
<name>A0AAE0FJP6_9CHLO</name>
<dbReference type="Proteomes" id="UP001190700">
    <property type="component" value="Unassembled WGS sequence"/>
</dbReference>